<evidence type="ECO:0000313" key="2">
    <source>
        <dbReference type="Proteomes" id="UP000803844"/>
    </source>
</evidence>
<dbReference type="OrthoDB" id="2017497at2759"/>
<accession>A0A9P4XYR4</accession>
<dbReference type="Proteomes" id="UP000803844">
    <property type="component" value="Unassembled WGS sequence"/>
</dbReference>
<evidence type="ECO:0000313" key="1">
    <source>
        <dbReference type="EMBL" id="KAF3763376.1"/>
    </source>
</evidence>
<reference evidence="1" key="1">
    <citation type="journal article" date="2020" name="Phytopathology">
        <title>Genome sequence of the chestnut blight fungus Cryphonectria parasitica EP155: A fundamental resource for an archetypical invasive plant pathogen.</title>
        <authorList>
            <person name="Crouch J.A."/>
            <person name="Dawe A."/>
            <person name="Aerts A."/>
            <person name="Barry K."/>
            <person name="Churchill A.C.L."/>
            <person name="Grimwood J."/>
            <person name="Hillman B."/>
            <person name="Milgroom M.G."/>
            <person name="Pangilinan J."/>
            <person name="Smith M."/>
            <person name="Salamov A."/>
            <person name="Schmutz J."/>
            <person name="Yadav J."/>
            <person name="Grigoriev I.V."/>
            <person name="Nuss D."/>
        </authorList>
    </citation>
    <scope>NUCLEOTIDE SEQUENCE</scope>
    <source>
        <strain evidence="1">EP155</strain>
    </source>
</reference>
<dbReference type="AlphaFoldDB" id="A0A9P4XYR4"/>
<dbReference type="InterPro" id="IPR032075">
    <property type="entry name" value="PI-PLC-C1"/>
</dbReference>
<protein>
    <submittedName>
        <fullName evidence="1">Uncharacterized protein</fullName>
    </submittedName>
</protein>
<dbReference type="RefSeq" id="XP_040774337.1">
    <property type="nucleotide sequence ID" value="XM_040919741.1"/>
</dbReference>
<keyword evidence="2" id="KW-1185">Reference proteome</keyword>
<comment type="caution">
    <text evidence="1">The sequence shown here is derived from an EMBL/GenBank/DDBJ whole genome shotgun (WGS) entry which is preliminary data.</text>
</comment>
<name>A0A9P4XYR4_CRYP1</name>
<dbReference type="GeneID" id="63836870"/>
<dbReference type="EMBL" id="MU032349">
    <property type="protein sequence ID" value="KAF3763376.1"/>
    <property type="molecule type" value="Genomic_DNA"/>
</dbReference>
<proteinExistence type="predicted"/>
<sequence>MDDGPKTLGLVRNASVEGRPSLEGRVVFTQSAPGEADCAFRKLNDATKGDVVATIREDVARGYWVRTRADIPIETVVGKNVTGMRDAALRSGAQVVSTDWPAWGMSARYNVDYVVALEGGRTARCNPVNAPESCTGLPTLEAKGQEL</sequence>
<organism evidence="1 2">
    <name type="scientific">Cryphonectria parasitica (strain ATCC 38755 / EP155)</name>
    <dbReference type="NCBI Taxonomy" id="660469"/>
    <lineage>
        <taxon>Eukaryota</taxon>
        <taxon>Fungi</taxon>
        <taxon>Dikarya</taxon>
        <taxon>Ascomycota</taxon>
        <taxon>Pezizomycotina</taxon>
        <taxon>Sordariomycetes</taxon>
        <taxon>Sordariomycetidae</taxon>
        <taxon>Diaporthales</taxon>
        <taxon>Cryphonectriaceae</taxon>
        <taxon>Cryphonectria-Endothia species complex</taxon>
        <taxon>Cryphonectria</taxon>
    </lineage>
</organism>
<dbReference type="Pfam" id="PF16670">
    <property type="entry name" value="PI-PLC-C1"/>
    <property type="match status" value="1"/>
</dbReference>
<gene>
    <name evidence="1" type="ORF">M406DRAFT_323137</name>
</gene>